<dbReference type="Proteomes" id="UP001248067">
    <property type="component" value="Unassembled WGS sequence"/>
</dbReference>
<protein>
    <recommendedName>
        <fullName evidence="3">CopG family transcriptional regulator</fullName>
    </recommendedName>
</protein>
<reference evidence="1 2" key="1">
    <citation type="submission" date="2019-06" db="EMBL/GenBank/DDBJ databases">
        <title>Evolution of Burkholderia multivorans in the lungs of Cystic Fibrosis patients.</title>
        <authorList>
            <person name="Moreira L.M."/>
        </authorList>
    </citation>
    <scope>NUCLEOTIDE SEQUENCE [LARGE SCALE GENOMIC DNA]</scope>
    <source>
        <strain evidence="1 2">VC13239</strain>
    </source>
</reference>
<evidence type="ECO:0000313" key="1">
    <source>
        <dbReference type="EMBL" id="MDR8757776.1"/>
    </source>
</evidence>
<dbReference type="RefSeq" id="WP_175897085.1">
    <property type="nucleotide sequence ID" value="NZ_CADFDQ010000031.1"/>
</dbReference>
<name>A0ABU2ED11_9BURK</name>
<accession>A0ABU2ED11</accession>
<sequence length="67" mass="7339">MTIEAGTRYDAALCLRLPSQARDELARVAAERGMKPTEMLRAAIIALVRDPDVFPDIGLPVREKSTA</sequence>
<proteinExistence type="predicted"/>
<keyword evidence="2" id="KW-1185">Reference proteome</keyword>
<comment type="caution">
    <text evidence="1">The sequence shown here is derived from an EMBL/GenBank/DDBJ whole genome shotgun (WGS) entry which is preliminary data.</text>
</comment>
<dbReference type="EMBL" id="VJSY01000071">
    <property type="protein sequence ID" value="MDR8757776.1"/>
    <property type="molecule type" value="Genomic_DNA"/>
</dbReference>
<evidence type="ECO:0008006" key="3">
    <source>
        <dbReference type="Google" id="ProtNLM"/>
    </source>
</evidence>
<evidence type="ECO:0000313" key="2">
    <source>
        <dbReference type="Proteomes" id="UP001248067"/>
    </source>
</evidence>
<organism evidence="1 2">
    <name type="scientific">Burkholderia pseudomultivorans</name>
    <dbReference type="NCBI Taxonomy" id="1207504"/>
    <lineage>
        <taxon>Bacteria</taxon>
        <taxon>Pseudomonadati</taxon>
        <taxon>Pseudomonadota</taxon>
        <taxon>Betaproteobacteria</taxon>
        <taxon>Burkholderiales</taxon>
        <taxon>Burkholderiaceae</taxon>
        <taxon>Burkholderia</taxon>
        <taxon>Burkholderia cepacia complex</taxon>
    </lineage>
</organism>
<gene>
    <name evidence="1" type="ORF">FEQ00_06236</name>
</gene>